<protein>
    <recommendedName>
        <fullName evidence="2">YbaK/aminoacyl-tRNA synthetase-associated domain-containing protein</fullName>
    </recommendedName>
</protein>
<dbReference type="InterPro" id="IPR036754">
    <property type="entry name" value="YbaK/aa-tRNA-synt-asso_dom_sf"/>
</dbReference>
<feature type="domain" description="YbaK/aminoacyl-tRNA synthetase-associated" evidence="2">
    <location>
        <begin position="21"/>
        <end position="147"/>
    </location>
</feature>
<comment type="similarity">
    <text evidence="1">Belongs to the PRORSD1 family.</text>
</comment>
<gene>
    <name evidence="3" type="ORF">LCGC14_1011710</name>
</gene>
<dbReference type="InterPro" id="IPR040285">
    <property type="entry name" value="ProX/PRXD1"/>
</dbReference>
<dbReference type="EMBL" id="LAZR01003979">
    <property type="protein sequence ID" value="KKN12914.1"/>
    <property type="molecule type" value="Genomic_DNA"/>
</dbReference>
<dbReference type="GO" id="GO:0002161">
    <property type="term" value="F:aminoacyl-tRNA deacylase activity"/>
    <property type="evidence" value="ECO:0007669"/>
    <property type="project" value="InterPro"/>
</dbReference>
<dbReference type="AlphaFoldDB" id="A0A0F9N4L7"/>
<proteinExistence type="inferred from homology"/>
<reference evidence="3" key="1">
    <citation type="journal article" date="2015" name="Nature">
        <title>Complex archaea that bridge the gap between prokaryotes and eukaryotes.</title>
        <authorList>
            <person name="Spang A."/>
            <person name="Saw J.H."/>
            <person name="Jorgensen S.L."/>
            <person name="Zaremba-Niedzwiedzka K."/>
            <person name="Martijn J."/>
            <person name="Lind A.E."/>
            <person name="van Eijk R."/>
            <person name="Schleper C."/>
            <person name="Guy L."/>
            <person name="Ettema T.J."/>
        </authorList>
    </citation>
    <scope>NUCLEOTIDE SEQUENCE</scope>
</reference>
<dbReference type="SUPFAM" id="SSF55826">
    <property type="entry name" value="YbaK/ProRS associated domain"/>
    <property type="match status" value="1"/>
</dbReference>
<dbReference type="PANTHER" id="PTHR31423">
    <property type="entry name" value="YBAK DOMAIN-CONTAINING PROTEIN"/>
    <property type="match status" value="1"/>
</dbReference>
<comment type="caution">
    <text evidence="3">The sequence shown here is derived from an EMBL/GenBank/DDBJ whole genome shotgun (WGS) entry which is preliminary data.</text>
</comment>
<dbReference type="Pfam" id="PF04073">
    <property type="entry name" value="tRNA_edit"/>
    <property type="match status" value="1"/>
</dbReference>
<name>A0A0F9N4L7_9ZZZZ</name>
<dbReference type="PANTHER" id="PTHR31423:SF3">
    <property type="entry name" value="PROLYL-TRNA SYNTHETASE ASSOCIATED DOMAIN-CONTAINING PROTEIN 1-RELATED"/>
    <property type="match status" value="1"/>
</dbReference>
<sequence>MESSLKQWLVDHDIGYILHTHPAVFTVPEAKEHCGHIPGTHCKNLFLKNKKSGQLYLVTIPHEKRLNINQFRRMIGAPKIRFAGPEDLFENLGITPGAVSPIGLVNDTQNNVIFIVDTNIWNADEICCHPNINTETMQIPGLEFQKLIKATGTSMEIKNLPYLEPNNNNL</sequence>
<dbReference type="Gene3D" id="3.90.960.10">
    <property type="entry name" value="YbaK/aminoacyl-tRNA synthetase-associated domain"/>
    <property type="match status" value="1"/>
</dbReference>
<evidence type="ECO:0000313" key="3">
    <source>
        <dbReference type="EMBL" id="KKN12914.1"/>
    </source>
</evidence>
<dbReference type="InterPro" id="IPR007214">
    <property type="entry name" value="YbaK/aa-tRNA-synth-assoc-dom"/>
</dbReference>
<accession>A0A0F9N4L7</accession>
<evidence type="ECO:0000256" key="1">
    <source>
        <dbReference type="ARBA" id="ARBA00010201"/>
    </source>
</evidence>
<dbReference type="CDD" id="cd04335">
    <property type="entry name" value="PrdX_deacylase"/>
    <property type="match status" value="1"/>
</dbReference>
<evidence type="ECO:0000259" key="2">
    <source>
        <dbReference type="Pfam" id="PF04073"/>
    </source>
</evidence>
<organism evidence="3">
    <name type="scientific">marine sediment metagenome</name>
    <dbReference type="NCBI Taxonomy" id="412755"/>
    <lineage>
        <taxon>unclassified sequences</taxon>
        <taxon>metagenomes</taxon>
        <taxon>ecological metagenomes</taxon>
    </lineage>
</organism>